<organism evidence="5 6">
    <name type="scientific">Alteromonas gilva</name>
    <dbReference type="NCBI Taxonomy" id="2987522"/>
    <lineage>
        <taxon>Bacteria</taxon>
        <taxon>Pseudomonadati</taxon>
        <taxon>Pseudomonadota</taxon>
        <taxon>Gammaproteobacteria</taxon>
        <taxon>Alteromonadales</taxon>
        <taxon>Alteromonadaceae</taxon>
        <taxon>Alteromonas/Salinimonas group</taxon>
        <taxon>Alteromonas</taxon>
    </lineage>
</organism>
<evidence type="ECO:0000259" key="4">
    <source>
        <dbReference type="Pfam" id="PF00135"/>
    </source>
</evidence>
<dbReference type="Proteomes" id="UP001218788">
    <property type="component" value="Unassembled WGS sequence"/>
</dbReference>
<dbReference type="RefSeq" id="WP_273638200.1">
    <property type="nucleotide sequence ID" value="NZ_JAQQXP010000001.1"/>
</dbReference>
<dbReference type="PANTHER" id="PTHR11559">
    <property type="entry name" value="CARBOXYLESTERASE"/>
    <property type="match status" value="1"/>
</dbReference>
<gene>
    <name evidence="5" type="ORF">OIK42_02820</name>
</gene>
<evidence type="ECO:0000256" key="1">
    <source>
        <dbReference type="ARBA" id="ARBA00005964"/>
    </source>
</evidence>
<reference evidence="5 6" key="1">
    <citation type="submission" date="2022-10" db="EMBL/GenBank/DDBJ databases">
        <title>Alteromonas sp. chi3 Genome sequencing.</title>
        <authorList>
            <person name="Park S."/>
        </authorList>
    </citation>
    <scope>NUCLEOTIDE SEQUENCE [LARGE SCALE GENOMIC DNA]</scope>
    <source>
        <strain evidence="6">chi3</strain>
    </source>
</reference>
<feature type="signal peptide" evidence="3">
    <location>
        <begin position="1"/>
        <end position="24"/>
    </location>
</feature>
<dbReference type="PROSITE" id="PS00122">
    <property type="entry name" value="CARBOXYLESTERASE_B_1"/>
    <property type="match status" value="1"/>
</dbReference>
<comment type="similarity">
    <text evidence="1 3">Belongs to the type-B carboxylesterase/lipase family.</text>
</comment>
<keyword evidence="2 3" id="KW-0378">Hydrolase</keyword>
<evidence type="ECO:0000313" key="6">
    <source>
        <dbReference type="Proteomes" id="UP001218788"/>
    </source>
</evidence>
<sequence length="525" mass="57490">MKRLATLSAAAWLCLVAVTGNVYARALEHVTVEQGKLQGKVENNIAVFKGVPFAQPPVGELRWRPPQPAKAWQGVKTAYEFAPAPMQAGEPPVGKSEDSLYLNIWTPAQSQDEQLPVFVWIYGGGFSFGMASDPLFNGTQLAEKDVIVVTIAYRVGQLGFLAHPELSAESPDNVSGNYGLLDQIAALQWIRDNIAAFGGDPKNVTIAGESAGGISVSMLAASPLAKDLFHKAISQSGGSFGPTRKVNYPGENMVTLEQAEAEGLEYVKRFGTTSIAELRAMPAETFIPRGWSLPGGWPIVDGHVIPDDQFTLYEKGNFNDVPALVGYNSDEGVSFVRGNDAKQFIDGIHTRFGPYAPQLIDAYSVSDTAVTRSARNLIRDAAFGWHTWSWARLQTRHGEAPAYLYYFDQHPDYPKDSPQYNQGSPHGQDIAFVFKQLDKANPQVSKTDLALSESIATYWTNFVKSGNPNGQDLAEWPAFSADAASVMYFQQTPHVGPVPDKPALETLDEYFHWRRTAEGKAWANQ</sequence>
<protein>
    <recommendedName>
        <fullName evidence="3">Carboxylic ester hydrolase</fullName>
        <ecNumber evidence="3">3.1.1.-</ecNumber>
    </recommendedName>
</protein>
<dbReference type="Pfam" id="PF00135">
    <property type="entry name" value="COesterase"/>
    <property type="match status" value="1"/>
</dbReference>
<dbReference type="EMBL" id="JAQQXP010000001">
    <property type="protein sequence ID" value="MDC8829688.1"/>
    <property type="molecule type" value="Genomic_DNA"/>
</dbReference>
<evidence type="ECO:0000256" key="2">
    <source>
        <dbReference type="ARBA" id="ARBA00022801"/>
    </source>
</evidence>
<proteinExistence type="inferred from homology"/>
<keyword evidence="6" id="KW-1185">Reference proteome</keyword>
<dbReference type="InterPro" id="IPR002018">
    <property type="entry name" value="CarbesteraseB"/>
</dbReference>
<feature type="domain" description="Carboxylesterase type B" evidence="4">
    <location>
        <begin position="29"/>
        <end position="494"/>
    </location>
</feature>
<dbReference type="Gene3D" id="3.40.50.1820">
    <property type="entry name" value="alpha/beta hydrolase"/>
    <property type="match status" value="1"/>
</dbReference>
<keyword evidence="3" id="KW-0732">Signal</keyword>
<feature type="chain" id="PRO_5044956609" description="Carboxylic ester hydrolase" evidence="3">
    <location>
        <begin position="25"/>
        <end position="525"/>
    </location>
</feature>
<dbReference type="SUPFAM" id="SSF53474">
    <property type="entry name" value="alpha/beta-Hydrolases"/>
    <property type="match status" value="1"/>
</dbReference>
<dbReference type="InterPro" id="IPR019826">
    <property type="entry name" value="Carboxylesterase_B_AS"/>
</dbReference>
<dbReference type="EC" id="3.1.1.-" evidence="3"/>
<evidence type="ECO:0000256" key="3">
    <source>
        <dbReference type="RuleBase" id="RU361235"/>
    </source>
</evidence>
<name>A0ABT5L1L4_9ALTE</name>
<dbReference type="InterPro" id="IPR029058">
    <property type="entry name" value="AB_hydrolase_fold"/>
</dbReference>
<evidence type="ECO:0000313" key="5">
    <source>
        <dbReference type="EMBL" id="MDC8829688.1"/>
    </source>
</evidence>
<comment type="caution">
    <text evidence="5">The sequence shown here is derived from an EMBL/GenBank/DDBJ whole genome shotgun (WGS) entry which is preliminary data.</text>
</comment>
<accession>A0ABT5L1L4</accession>
<dbReference type="InterPro" id="IPR050309">
    <property type="entry name" value="Type-B_Carboxylest/Lipase"/>
</dbReference>